<protein>
    <submittedName>
        <fullName evidence="1">DDE_Tnp_1_7 domain-containing protein</fullName>
    </submittedName>
</protein>
<dbReference type="AlphaFoldDB" id="A0A913HMB6"/>
<reference evidence="1" key="1">
    <citation type="submission" date="2022-10" db="UniProtKB">
        <authorList>
            <consortium name="WormBaseParasite"/>
        </authorList>
    </citation>
    <scope>IDENTIFICATION</scope>
</reference>
<name>A0A913HMB6_STRER</name>
<sequence>MYGFHTNYWKKIKNSLNTIKFNAIKYNSEVCQDGHEMKLQVGKQNRWRCYVKESRKEIGIRIGTWFEGTKIPFKTAIFFIYCWSYEMVSVDFCKRELEMNHNTVVDWGSYFREVCLFMEKKCQSIIGRKGFTVEVDETLFTRRKNHCGRMLTQQWCFGRICCETKECFVRPVPNRSSNTLIEVLRRRVRQETLIISDM</sequence>
<proteinExistence type="predicted"/>
<dbReference type="PANTHER" id="PTHR47163:SF2">
    <property type="entry name" value="SI:DKEY-17M8.2"/>
    <property type="match status" value="1"/>
</dbReference>
<dbReference type="PANTHER" id="PTHR47163">
    <property type="entry name" value="DDE_TNP_IS1595 DOMAIN-CONTAINING PROTEIN"/>
    <property type="match status" value="1"/>
</dbReference>
<accession>A0A913HMB6</accession>
<dbReference type="WBParaSite" id="SSTP_0000351000.1">
    <property type="protein sequence ID" value="SSTP_0000351000.1"/>
    <property type="gene ID" value="SSTP_0000351000"/>
</dbReference>
<dbReference type="InterPro" id="IPR053164">
    <property type="entry name" value="IS1016-like_transposase"/>
</dbReference>
<organism evidence="1">
    <name type="scientific">Strongyloides stercoralis</name>
    <name type="common">Threadworm</name>
    <dbReference type="NCBI Taxonomy" id="6248"/>
    <lineage>
        <taxon>Eukaryota</taxon>
        <taxon>Metazoa</taxon>
        <taxon>Ecdysozoa</taxon>
        <taxon>Nematoda</taxon>
        <taxon>Chromadorea</taxon>
        <taxon>Rhabditida</taxon>
        <taxon>Tylenchina</taxon>
        <taxon>Panagrolaimomorpha</taxon>
        <taxon>Strongyloidoidea</taxon>
        <taxon>Strongyloididae</taxon>
        <taxon>Strongyloides</taxon>
    </lineage>
</organism>
<evidence type="ECO:0000313" key="1">
    <source>
        <dbReference type="WBParaSite" id="SSTP_0000351000.1"/>
    </source>
</evidence>